<evidence type="ECO:0000313" key="2">
    <source>
        <dbReference type="EMBL" id="DAD29096.1"/>
    </source>
</evidence>
<name>A0A822YDG9_NELNU</name>
<gene>
    <name evidence="2" type="ORF">HUJ06_030564</name>
</gene>
<dbReference type="EMBL" id="DUZY01000002">
    <property type="protein sequence ID" value="DAD29096.1"/>
    <property type="molecule type" value="Genomic_DNA"/>
</dbReference>
<keyword evidence="3" id="KW-1185">Reference proteome</keyword>
<organism evidence="2 3">
    <name type="scientific">Nelumbo nucifera</name>
    <name type="common">Sacred lotus</name>
    <dbReference type="NCBI Taxonomy" id="4432"/>
    <lineage>
        <taxon>Eukaryota</taxon>
        <taxon>Viridiplantae</taxon>
        <taxon>Streptophyta</taxon>
        <taxon>Embryophyta</taxon>
        <taxon>Tracheophyta</taxon>
        <taxon>Spermatophyta</taxon>
        <taxon>Magnoliopsida</taxon>
        <taxon>Proteales</taxon>
        <taxon>Nelumbonaceae</taxon>
        <taxon>Nelumbo</taxon>
    </lineage>
</organism>
<dbReference type="Proteomes" id="UP000607653">
    <property type="component" value="Unassembled WGS sequence"/>
</dbReference>
<evidence type="ECO:0000256" key="1">
    <source>
        <dbReference type="SAM" id="MobiDB-lite"/>
    </source>
</evidence>
<feature type="compositionally biased region" description="Acidic residues" evidence="1">
    <location>
        <begin position="90"/>
        <end position="107"/>
    </location>
</feature>
<feature type="region of interest" description="Disordered" evidence="1">
    <location>
        <begin position="43"/>
        <end position="107"/>
    </location>
</feature>
<reference evidence="2 3" key="1">
    <citation type="journal article" date="2020" name="Mol. Biol. Evol.">
        <title>Distinct Expression and Methylation Patterns for Genes with Different Fates following a Single Whole-Genome Duplication in Flowering Plants.</title>
        <authorList>
            <person name="Shi T."/>
            <person name="Rahmani R.S."/>
            <person name="Gugger P.F."/>
            <person name="Wang M."/>
            <person name="Li H."/>
            <person name="Zhang Y."/>
            <person name="Li Z."/>
            <person name="Wang Q."/>
            <person name="Van de Peer Y."/>
            <person name="Marchal K."/>
            <person name="Chen J."/>
        </authorList>
    </citation>
    <scope>NUCLEOTIDE SEQUENCE [LARGE SCALE GENOMIC DNA]</scope>
    <source>
        <tissue evidence="2">Leaf</tissue>
    </source>
</reference>
<evidence type="ECO:0000313" key="3">
    <source>
        <dbReference type="Proteomes" id="UP000607653"/>
    </source>
</evidence>
<dbReference type="AlphaFoldDB" id="A0A822YDG9"/>
<sequence>MGEVGHDEDGAKNDLVFDDDQLTWGDVARAFGVEETLRYTRSRASTSQVRATKASGKRLRQLQLEDEEEEEVDNEEEMEEGFDEYKSYDKEDEVELPSEDEEDADCL</sequence>
<accession>A0A822YDG9</accession>
<feature type="compositionally biased region" description="Acidic residues" evidence="1">
    <location>
        <begin position="64"/>
        <end position="82"/>
    </location>
</feature>
<proteinExistence type="predicted"/>
<comment type="caution">
    <text evidence="2">The sequence shown here is derived from an EMBL/GenBank/DDBJ whole genome shotgun (WGS) entry which is preliminary data.</text>
</comment>
<protein>
    <submittedName>
        <fullName evidence="2">Uncharacterized protein</fullName>
    </submittedName>
</protein>